<comment type="caution">
    <text evidence="14">The sequence shown here is derived from an EMBL/GenBank/DDBJ whole genome shotgun (WGS) entry which is preliminary data.</text>
</comment>
<dbReference type="GO" id="GO:0051083">
    <property type="term" value="P:'de novo' cotranslational protein folding"/>
    <property type="evidence" value="ECO:0007669"/>
    <property type="project" value="TreeGrafter"/>
</dbReference>
<dbReference type="EMBL" id="MFDE01000038">
    <property type="protein sequence ID" value="OGE37673.1"/>
    <property type="molecule type" value="Genomic_DNA"/>
</dbReference>
<dbReference type="GO" id="GO:0043022">
    <property type="term" value="F:ribosome binding"/>
    <property type="evidence" value="ECO:0007669"/>
    <property type="project" value="TreeGrafter"/>
</dbReference>
<keyword evidence="6" id="KW-0697">Rotamase</keyword>
<accession>A0A1F5K9N6</accession>
<feature type="compositionally biased region" description="Low complexity" evidence="11">
    <location>
        <begin position="170"/>
        <end position="202"/>
    </location>
</feature>
<feature type="region of interest" description="Disordered" evidence="11">
    <location>
        <begin position="155"/>
        <end position="211"/>
    </location>
</feature>
<organism evidence="14 15">
    <name type="scientific">Candidatus Daviesbacteria bacterium RIFCSPHIGHO2_12_FULL_37_11</name>
    <dbReference type="NCBI Taxonomy" id="1797777"/>
    <lineage>
        <taxon>Bacteria</taxon>
        <taxon>Candidatus Daviesiibacteriota</taxon>
    </lineage>
</organism>
<dbReference type="InterPro" id="IPR027304">
    <property type="entry name" value="Trigger_fact/SurA_dom_sf"/>
</dbReference>
<dbReference type="SUPFAM" id="SSF109998">
    <property type="entry name" value="Triger factor/SurA peptide-binding domain-like"/>
    <property type="match status" value="1"/>
</dbReference>
<feature type="coiled-coil region" evidence="10">
    <location>
        <begin position="219"/>
        <end position="253"/>
    </location>
</feature>
<evidence type="ECO:0000256" key="1">
    <source>
        <dbReference type="ARBA" id="ARBA00000971"/>
    </source>
</evidence>
<proteinExistence type="inferred from homology"/>
<dbReference type="AlphaFoldDB" id="A0A1F5K9N6"/>
<sequence length="379" mass="42352">MITKTINKQARSLVDVAITVPWADLEPKWNEILARLGADIEVPGFRKGTAPANLVETQLGSKFQDEVLKATMPEFLIEALKGSDIIPIDYPKYQLTSFAKGQNLQYKATVTNRPTVSVGNYKVIKVGKVPVKDVVEDDVNKVIEDLYSRWKAKGGQLTVNSPQQSDKAQTPSSSGSTPTESGSISFQGTQQPAQVPQQTNGQTEGPDDNFAKAMGVSTLVDLRAKIRKDLEDHNKLNNELDFEEAILQEVEKITTVELPDILIEDELNRMLVSLQRRVADMGLLLDDYLRGQGKTLDQLKNEWKVQAEKNVRMELGLSEIARAENVNITDSDLQSEIDKITDEKVKRQFEIQEPRLHLRHALRQTKTLNLLKTLVAPNG</sequence>
<comment type="subcellular location">
    <subcellularLocation>
        <location evidence="2">Cytoplasm</location>
    </subcellularLocation>
</comment>
<comment type="catalytic activity">
    <reaction evidence="1">
        <text>[protein]-peptidylproline (omega=180) = [protein]-peptidylproline (omega=0)</text>
        <dbReference type="Rhea" id="RHEA:16237"/>
        <dbReference type="Rhea" id="RHEA-COMP:10747"/>
        <dbReference type="Rhea" id="RHEA-COMP:10748"/>
        <dbReference type="ChEBI" id="CHEBI:83833"/>
        <dbReference type="ChEBI" id="CHEBI:83834"/>
        <dbReference type="EC" id="5.2.1.8"/>
    </reaction>
</comment>
<dbReference type="InterPro" id="IPR008880">
    <property type="entry name" value="Trigger_fac_C"/>
</dbReference>
<evidence type="ECO:0000313" key="15">
    <source>
        <dbReference type="Proteomes" id="UP000176527"/>
    </source>
</evidence>
<dbReference type="InterPro" id="IPR036611">
    <property type="entry name" value="Trigger_fac_ribosome-bd_sf"/>
</dbReference>
<dbReference type="Pfam" id="PF05697">
    <property type="entry name" value="Trigger_N"/>
    <property type="match status" value="1"/>
</dbReference>
<dbReference type="InterPro" id="IPR005215">
    <property type="entry name" value="Trig_fac"/>
</dbReference>
<dbReference type="Proteomes" id="UP000176527">
    <property type="component" value="Unassembled WGS sequence"/>
</dbReference>
<dbReference type="EC" id="5.2.1.8" evidence="4"/>
<dbReference type="PANTHER" id="PTHR30560">
    <property type="entry name" value="TRIGGER FACTOR CHAPERONE AND PEPTIDYL-PROLYL CIS/TRANS ISOMERASE"/>
    <property type="match status" value="1"/>
</dbReference>
<feature type="compositionally biased region" description="Polar residues" evidence="11">
    <location>
        <begin position="157"/>
        <end position="169"/>
    </location>
</feature>
<evidence type="ECO:0000259" key="12">
    <source>
        <dbReference type="Pfam" id="PF05697"/>
    </source>
</evidence>
<reference evidence="14 15" key="1">
    <citation type="journal article" date="2016" name="Nat. Commun.">
        <title>Thousands of microbial genomes shed light on interconnected biogeochemical processes in an aquifer system.</title>
        <authorList>
            <person name="Anantharaman K."/>
            <person name="Brown C.T."/>
            <person name="Hug L.A."/>
            <person name="Sharon I."/>
            <person name="Castelle C.J."/>
            <person name="Probst A.J."/>
            <person name="Thomas B.C."/>
            <person name="Singh A."/>
            <person name="Wilkins M.J."/>
            <person name="Karaoz U."/>
            <person name="Brodie E.L."/>
            <person name="Williams K.H."/>
            <person name="Hubbard S.S."/>
            <person name="Banfield J.F."/>
        </authorList>
    </citation>
    <scope>NUCLEOTIDE SEQUENCE [LARGE SCALE GENOMIC DNA]</scope>
</reference>
<evidence type="ECO:0000313" key="14">
    <source>
        <dbReference type="EMBL" id="OGE37673.1"/>
    </source>
</evidence>
<gene>
    <name evidence="14" type="ORF">A3F00_04445</name>
</gene>
<name>A0A1F5K9N6_9BACT</name>
<evidence type="ECO:0000259" key="13">
    <source>
        <dbReference type="Pfam" id="PF05698"/>
    </source>
</evidence>
<evidence type="ECO:0000256" key="6">
    <source>
        <dbReference type="ARBA" id="ARBA00023110"/>
    </source>
</evidence>
<dbReference type="Pfam" id="PF05698">
    <property type="entry name" value="Trigger_C"/>
    <property type="match status" value="1"/>
</dbReference>
<dbReference type="SUPFAM" id="SSF102735">
    <property type="entry name" value="Trigger factor ribosome-binding domain"/>
    <property type="match status" value="1"/>
</dbReference>
<evidence type="ECO:0000256" key="2">
    <source>
        <dbReference type="ARBA" id="ARBA00004496"/>
    </source>
</evidence>
<dbReference type="GO" id="GO:0044183">
    <property type="term" value="F:protein folding chaperone"/>
    <property type="evidence" value="ECO:0007669"/>
    <property type="project" value="TreeGrafter"/>
</dbReference>
<evidence type="ECO:0000256" key="4">
    <source>
        <dbReference type="ARBA" id="ARBA00013194"/>
    </source>
</evidence>
<dbReference type="PANTHER" id="PTHR30560:SF3">
    <property type="entry name" value="TRIGGER FACTOR-LIKE PROTEIN TIG, CHLOROPLASTIC"/>
    <property type="match status" value="1"/>
</dbReference>
<dbReference type="InterPro" id="IPR037041">
    <property type="entry name" value="Trigger_fac_C_sf"/>
</dbReference>
<keyword evidence="8" id="KW-0413">Isomerase</keyword>
<dbReference type="GO" id="GO:0003755">
    <property type="term" value="F:peptidyl-prolyl cis-trans isomerase activity"/>
    <property type="evidence" value="ECO:0007669"/>
    <property type="project" value="UniProtKB-KW"/>
</dbReference>
<evidence type="ECO:0000256" key="7">
    <source>
        <dbReference type="ARBA" id="ARBA00023186"/>
    </source>
</evidence>
<protein>
    <recommendedName>
        <fullName evidence="5">Trigger factor</fullName>
        <ecNumber evidence="4">5.2.1.8</ecNumber>
    </recommendedName>
    <alternativeName>
        <fullName evidence="9">PPIase</fullName>
    </alternativeName>
</protein>
<evidence type="ECO:0000256" key="8">
    <source>
        <dbReference type="ARBA" id="ARBA00023235"/>
    </source>
</evidence>
<feature type="domain" description="Trigger factor ribosome-binding bacterial" evidence="12">
    <location>
        <begin position="4"/>
        <end position="146"/>
    </location>
</feature>
<dbReference type="InterPro" id="IPR008881">
    <property type="entry name" value="Trigger_fac_ribosome-bd_bac"/>
</dbReference>
<dbReference type="Gene3D" id="3.30.70.1050">
    <property type="entry name" value="Trigger factor ribosome-binding domain"/>
    <property type="match status" value="1"/>
</dbReference>
<keyword evidence="10" id="KW-0175">Coiled coil</keyword>
<evidence type="ECO:0000256" key="10">
    <source>
        <dbReference type="SAM" id="Coils"/>
    </source>
</evidence>
<dbReference type="Gene3D" id="1.10.3120.10">
    <property type="entry name" value="Trigger factor, C-terminal domain"/>
    <property type="match status" value="1"/>
</dbReference>
<evidence type="ECO:0000256" key="3">
    <source>
        <dbReference type="ARBA" id="ARBA00005464"/>
    </source>
</evidence>
<dbReference type="GO" id="GO:0015031">
    <property type="term" value="P:protein transport"/>
    <property type="evidence" value="ECO:0007669"/>
    <property type="project" value="InterPro"/>
</dbReference>
<feature type="domain" description="Trigger factor C-terminal" evidence="13">
    <location>
        <begin position="218"/>
        <end position="372"/>
    </location>
</feature>
<keyword evidence="7" id="KW-0143">Chaperone</keyword>
<evidence type="ECO:0000256" key="9">
    <source>
        <dbReference type="ARBA" id="ARBA00029986"/>
    </source>
</evidence>
<evidence type="ECO:0000256" key="11">
    <source>
        <dbReference type="SAM" id="MobiDB-lite"/>
    </source>
</evidence>
<dbReference type="GO" id="GO:0005737">
    <property type="term" value="C:cytoplasm"/>
    <property type="evidence" value="ECO:0007669"/>
    <property type="project" value="UniProtKB-SubCell"/>
</dbReference>
<evidence type="ECO:0000256" key="5">
    <source>
        <dbReference type="ARBA" id="ARBA00016902"/>
    </source>
</evidence>
<dbReference type="GO" id="GO:0043335">
    <property type="term" value="P:protein unfolding"/>
    <property type="evidence" value="ECO:0007669"/>
    <property type="project" value="TreeGrafter"/>
</dbReference>
<comment type="similarity">
    <text evidence="3">Belongs to the FKBP-type PPIase family. Tig subfamily.</text>
</comment>